<reference evidence="1 2" key="1">
    <citation type="submission" date="2024-04" db="EMBL/GenBank/DDBJ databases">
        <authorList>
            <person name="Waldvogel A.-M."/>
            <person name="Schoenle A."/>
        </authorList>
    </citation>
    <scope>NUCLEOTIDE SEQUENCE [LARGE SCALE GENOMIC DNA]</scope>
</reference>
<evidence type="ECO:0000313" key="2">
    <source>
        <dbReference type="Proteomes" id="UP001497482"/>
    </source>
</evidence>
<protein>
    <submittedName>
        <fullName evidence="1">Uncharacterized protein</fullName>
    </submittedName>
</protein>
<organism evidence="1 2">
    <name type="scientific">Knipowitschia caucasica</name>
    <name type="common">Caucasian dwarf goby</name>
    <name type="synonym">Pomatoschistus caucasicus</name>
    <dbReference type="NCBI Taxonomy" id="637954"/>
    <lineage>
        <taxon>Eukaryota</taxon>
        <taxon>Metazoa</taxon>
        <taxon>Chordata</taxon>
        <taxon>Craniata</taxon>
        <taxon>Vertebrata</taxon>
        <taxon>Euteleostomi</taxon>
        <taxon>Actinopterygii</taxon>
        <taxon>Neopterygii</taxon>
        <taxon>Teleostei</taxon>
        <taxon>Neoteleostei</taxon>
        <taxon>Acanthomorphata</taxon>
        <taxon>Gobiaria</taxon>
        <taxon>Gobiiformes</taxon>
        <taxon>Gobioidei</taxon>
        <taxon>Gobiidae</taxon>
        <taxon>Gobiinae</taxon>
        <taxon>Knipowitschia</taxon>
    </lineage>
</organism>
<dbReference type="EMBL" id="OZ035828">
    <property type="protein sequence ID" value="CAL1609012.1"/>
    <property type="molecule type" value="Genomic_DNA"/>
</dbReference>
<dbReference type="AlphaFoldDB" id="A0AAV2M6M8"/>
<gene>
    <name evidence="1" type="ORF">KC01_LOCUS35841</name>
</gene>
<evidence type="ECO:0000313" key="1">
    <source>
        <dbReference type="EMBL" id="CAL1609012.1"/>
    </source>
</evidence>
<sequence length="75" mass="8102">MNPNINMADRGEGFLQRLCLTRTPATKQCISIRGGGQLSRQADGTRHGSECEGTEQLQGLLLGFHKTTNSSLNQG</sequence>
<keyword evidence="2" id="KW-1185">Reference proteome</keyword>
<dbReference type="Proteomes" id="UP001497482">
    <property type="component" value="Chromosome 6"/>
</dbReference>
<accession>A0AAV2M6M8</accession>
<proteinExistence type="predicted"/>
<name>A0AAV2M6M8_KNICA</name>